<dbReference type="Pfam" id="PF01593">
    <property type="entry name" value="Amino_oxidase"/>
    <property type="match status" value="1"/>
</dbReference>
<feature type="domain" description="Amine oxidase" evidence="1">
    <location>
        <begin position="12"/>
        <end position="302"/>
    </location>
</feature>
<sequence length="473" mass="54458">MKKVIVIGAGPAGLSCAYELSKKGVEVTVFEASNSVGGMARSFDLWGQRVDLGPHRFFSKQKEINTFFKELIKDDYTLVDRQTRIFYNGKYFHYPLKFGNVLQNLSLITIFKILWDYLIQTINPIKNPKNLEEWISNRFGKKLYTIFFKHYSEKLWGVPCTQIDADWAAQRIKTLSLTQAVISAIFKNNGKKHKTLVDQFAYPHNGSGTLYERAANSIENNKGSVRFNTPIKRVLLNPDNNKVYGVELYDGSIVEADFVVSTMPLTTLIKGFNNTPASVKTAINLLYFRNTILVYFEVEEKELFQDNWLYIHSPDVKLGRITNFRNWCPTLNKGKETTILALEYWCFKEDPMWSQNDGELITLAKSELLNIKLSKKEINIINSKVIRVPKCYPVYETGYQENLNVIIDYLKSIENLLPIGRYGSFKYNNQDHSIFMGLMAAEKITGNSSIDLWDINTDTEYQEEGKIKDVLVY</sequence>
<dbReference type="PANTHER" id="PTHR21197">
    <property type="entry name" value="UDP-GALACTOPYRANOSE MUTASE"/>
    <property type="match status" value="1"/>
</dbReference>
<dbReference type="NCBIfam" id="NF005548">
    <property type="entry name" value="PRK07208.1-4"/>
    <property type="match status" value="1"/>
</dbReference>
<gene>
    <name evidence="2" type="ORF">ACFQ0I_02315</name>
</gene>
<reference evidence="3" key="1">
    <citation type="journal article" date="2019" name="Int. J. Syst. Evol. Microbiol.">
        <title>The Global Catalogue of Microorganisms (GCM) 10K type strain sequencing project: providing services to taxonomists for standard genome sequencing and annotation.</title>
        <authorList>
            <consortium name="The Broad Institute Genomics Platform"/>
            <consortium name="The Broad Institute Genome Sequencing Center for Infectious Disease"/>
            <person name="Wu L."/>
            <person name="Ma J."/>
        </authorList>
    </citation>
    <scope>NUCLEOTIDE SEQUENCE [LARGE SCALE GENOMIC DNA]</scope>
    <source>
        <strain evidence="3">CCUG 60529</strain>
    </source>
</reference>
<dbReference type="PANTHER" id="PTHR21197:SF0">
    <property type="entry name" value="UDP-GALACTOPYRANOSE MUTASE"/>
    <property type="match status" value="1"/>
</dbReference>
<dbReference type="InterPro" id="IPR036188">
    <property type="entry name" value="FAD/NAD-bd_sf"/>
</dbReference>
<evidence type="ECO:0000259" key="1">
    <source>
        <dbReference type="Pfam" id="PF01593"/>
    </source>
</evidence>
<dbReference type="EMBL" id="JBHTIB010000002">
    <property type="protein sequence ID" value="MFD0834586.1"/>
    <property type="molecule type" value="Genomic_DNA"/>
</dbReference>
<accession>A0ABW3BNP8</accession>
<dbReference type="SUPFAM" id="SSF51905">
    <property type="entry name" value="FAD/NAD(P)-binding domain"/>
    <property type="match status" value="1"/>
</dbReference>
<proteinExistence type="predicted"/>
<organism evidence="2 3">
    <name type="scientific">Mariniflexile aquimaris</name>
    <dbReference type="NCBI Taxonomy" id="881009"/>
    <lineage>
        <taxon>Bacteria</taxon>
        <taxon>Pseudomonadati</taxon>
        <taxon>Bacteroidota</taxon>
        <taxon>Flavobacteriia</taxon>
        <taxon>Flavobacteriales</taxon>
        <taxon>Flavobacteriaceae</taxon>
        <taxon>Mariniflexile</taxon>
    </lineage>
</organism>
<evidence type="ECO:0000313" key="2">
    <source>
        <dbReference type="EMBL" id="MFD0834586.1"/>
    </source>
</evidence>
<dbReference type="Proteomes" id="UP001597011">
    <property type="component" value="Unassembled WGS sequence"/>
</dbReference>
<dbReference type="RefSeq" id="WP_379938987.1">
    <property type="nucleotide sequence ID" value="NZ_JBHTIB010000002.1"/>
</dbReference>
<dbReference type="Gene3D" id="3.50.50.60">
    <property type="entry name" value="FAD/NAD(P)-binding domain"/>
    <property type="match status" value="1"/>
</dbReference>
<protein>
    <submittedName>
        <fullName evidence="2">FAD-dependent oxidoreductase</fullName>
    </submittedName>
</protein>
<dbReference type="PROSITE" id="PS51257">
    <property type="entry name" value="PROKAR_LIPOPROTEIN"/>
    <property type="match status" value="1"/>
</dbReference>
<dbReference type="PRINTS" id="PR00419">
    <property type="entry name" value="ADXRDTASE"/>
</dbReference>
<comment type="caution">
    <text evidence="2">The sequence shown here is derived from an EMBL/GenBank/DDBJ whole genome shotgun (WGS) entry which is preliminary data.</text>
</comment>
<name>A0ABW3BNP8_9FLAO</name>
<evidence type="ECO:0000313" key="3">
    <source>
        <dbReference type="Proteomes" id="UP001597011"/>
    </source>
</evidence>
<keyword evidence="3" id="KW-1185">Reference proteome</keyword>
<dbReference type="InterPro" id="IPR002937">
    <property type="entry name" value="Amino_oxidase"/>
</dbReference>